<protein>
    <submittedName>
        <fullName evidence="4">Uncharacterized protein</fullName>
    </submittedName>
</protein>
<gene>
    <name evidence="4" type="ORF">DFR75_102552</name>
</gene>
<dbReference type="EMBL" id="SNXK01000002">
    <property type="protein sequence ID" value="TDP39833.1"/>
    <property type="molecule type" value="Genomic_DNA"/>
</dbReference>
<dbReference type="PROSITE" id="PS51257">
    <property type="entry name" value="PROKAR_LIPOPROTEIN"/>
    <property type="match status" value="1"/>
</dbReference>
<proteinExistence type="predicted"/>
<keyword evidence="5" id="KW-1185">Reference proteome</keyword>
<keyword evidence="1" id="KW-0732">Signal</keyword>
<evidence type="ECO:0000313" key="4">
    <source>
        <dbReference type="EMBL" id="TDP39833.1"/>
    </source>
</evidence>
<feature type="chain" id="PRO_5020844627" evidence="1">
    <location>
        <begin position="22"/>
        <end position="396"/>
    </location>
</feature>
<dbReference type="InterPro" id="IPR056463">
    <property type="entry name" value="DUF7373_C"/>
</dbReference>
<comment type="caution">
    <text evidence="4">The sequence shown here is derived from an EMBL/GenBank/DDBJ whole genome shotgun (WGS) entry which is preliminary data.</text>
</comment>
<dbReference type="Pfam" id="PF24092">
    <property type="entry name" value="DUF7373_C"/>
    <property type="match status" value="1"/>
</dbReference>
<sequence>MIRIRVAFALSAVTIALTGCAVSGTPVAGEIDVRELEVGAFAVEKRSHDEKAGSAGPLVEGMRMSGAVPPTVRIDPSMSYGRGSTVIPSVERALDFIANVSRPVLENRKFVTGYVTLGADRADPDGSKRPGPDATAITTAVLRFPDSASATLAARELEDVDLGVSPDNRKLASTKYPEAYVHWRPGIPTVGAFHAHKEFVISLFVQRPRADADDLVSWIDMSLEASLAQLAKFTPTPYDKLADLPVDPDGLLARAVVEDTTETEPDQSTFAVYSPEHIVSRVDDETARERLLEAAGADRYALVEGGAIARVRDQAGAEALMQGFIDSAEHYDSVPAPTDVPGAKCFELNSKGNSDIDSEYRCYVPYKRYLAIVGAEQEPEIRQKVAAQYALLANSL</sequence>
<feature type="domain" description="DUF7373" evidence="2">
    <location>
        <begin position="50"/>
        <end position="246"/>
    </location>
</feature>
<name>A0A4R6PPJ5_NOCIG</name>
<accession>A0A4R6PPJ5</accession>
<evidence type="ECO:0000259" key="3">
    <source>
        <dbReference type="Pfam" id="PF24092"/>
    </source>
</evidence>
<reference evidence="4 5" key="1">
    <citation type="submission" date="2019-03" db="EMBL/GenBank/DDBJ databases">
        <title>Genomic Encyclopedia of Type Strains, Phase IV (KMG-IV): sequencing the most valuable type-strain genomes for metagenomic binning, comparative biology and taxonomic classification.</title>
        <authorList>
            <person name="Goeker M."/>
        </authorList>
    </citation>
    <scope>NUCLEOTIDE SEQUENCE [LARGE SCALE GENOMIC DNA]</scope>
    <source>
        <strain evidence="4 5">DSM 44496</strain>
    </source>
</reference>
<feature type="signal peptide" evidence="1">
    <location>
        <begin position="1"/>
        <end position="21"/>
    </location>
</feature>
<feature type="domain" description="DUF7373" evidence="3">
    <location>
        <begin position="251"/>
        <end position="395"/>
    </location>
</feature>
<dbReference type="RefSeq" id="WP_067490938.1">
    <property type="nucleotide sequence ID" value="NZ_SNXK01000002.1"/>
</dbReference>
<evidence type="ECO:0000256" key="1">
    <source>
        <dbReference type="SAM" id="SignalP"/>
    </source>
</evidence>
<evidence type="ECO:0000313" key="5">
    <source>
        <dbReference type="Proteomes" id="UP000295087"/>
    </source>
</evidence>
<organism evidence="4 5">
    <name type="scientific">Nocardia ignorata</name>
    <dbReference type="NCBI Taxonomy" id="145285"/>
    <lineage>
        <taxon>Bacteria</taxon>
        <taxon>Bacillati</taxon>
        <taxon>Actinomycetota</taxon>
        <taxon>Actinomycetes</taxon>
        <taxon>Mycobacteriales</taxon>
        <taxon>Nocardiaceae</taxon>
        <taxon>Nocardia</taxon>
    </lineage>
</organism>
<dbReference type="InterPro" id="IPR055797">
    <property type="entry name" value="DUF7373"/>
</dbReference>
<dbReference type="AlphaFoldDB" id="A0A4R6PPJ5"/>
<evidence type="ECO:0000259" key="2">
    <source>
        <dbReference type="Pfam" id="PF24088"/>
    </source>
</evidence>
<dbReference type="Proteomes" id="UP000295087">
    <property type="component" value="Unassembled WGS sequence"/>
</dbReference>
<dbReference type="Pfam" id="PF24088">
    <property type="entry name" value="DUF7373"/>
    <property type="match status" value="1"/>
</dbReference>